<dbReference type="InterPro" id="IPR052016">
    <property type="entry name" value="Bact_Sigma-Reg"/>
</dbReference>
<dbReference type="InterPro" id="IPR001932">
    <property type="entry name" value="PPM-type_phosphatase-like_dom"/>
</dbReference>
<dbReference type="SUPFAM" id="SSF55781">
    <property type="entry name" value="GAF domain-like"/>
    <property type="match status" value="2"/>
</dbReference>
<dbReference type="PANTHER" id="PTHR43156:SF2">
    <property type="entry name" value="STAGE II SPORULATION PROTEIN E"/>
    <property type="match status" value="1"/>
</dbReference>
<feature type="domain" description="GAF" evidence="2">
    <location>
        <begin position="55"/>
        <end position="201"/>
    </location>
</feature>
<evidence type="ECO:0000313" key="4">
    <source>
        <dbReference type="EMBL" id="GIF19112.1"/>
    </source>
</evidence>
<dbReference type="Proteomes" id="UP000623608">
    <property type="component" value="Unassembled WGS sequence"/>
</dbReference>
<dbReference type="InterPro" id="IPR036457">
    <property type="entry name" value="PPM-type-like_dom_sf"/>
</dbReference>
<protein>
    <recommendedName>
        <fullName evidence="6">Serine phosphatase RsbU (Regulator of sigma subunit)</fullName>
    </recommendedName>
</protein>
<keyword evidence="5" id="KW-1185">Reference proteome</keyword>
<evidence type="ECO:0000256" key="1">
    <source>
        <dbReference type="ARBA" id="ARBA00022801"/>
    </source>
</evidence>
<proteinExistence type="predicted"/>
<feature type="domain" description="GAF" evidence="2">
    <location>
        <begin position="229"/>
        <end position="392"/>
    </location>
</feature>
<dbReference type="Pfam" id="PF01590">
    <property type="entry name" value="GAF"/>
    <property type="match status" value="2"/>
</dbReference>
<dbReference type="InterPro" id="IPR003018">
    <property type="entry name" value="GAF"/>
</dbReference>
<dbReference type="EMBL" id="BOMY01000013">
    <property type="protein sequence ID" value="GIF19112.1"/>
    <property type="molecule type" value="Genomic_DNA"/>
</dbReference>
<feature type="domain" description="PPM-type phosphatase" evidence="3">
    <location>
        <begin position="409"/>
        <end position="624"/>
    </location>
</feature>
<dbReference type="PANTHER" id="PTHR43156">
    <property type="entry name" value="STAGE II SPORULATION PROTEIN E-RELATED"/>
    <property type="match status" value="1"/>
</dbReference>
<evidence type="ECO:0000259" key="3">
    <source>
        <dbReference type="SMART" id="SM00331"/>
    </source>
</evidence>
<reference evidence="4" key="1">
    <citation type="submission" date="2021-01" db="EMBL/GenBank/DDBJ databases">
        <title>Whole genome shotgun sequence of Actinoplanes tereljensis NBRC 105297.</title>
        <authorList>
            <person name="Komaki H."/>
            <person name="Tamura T."/>
        </authorList>
    </citation>
    <scope>NUCLEOTIDE SEQUENCE</scope>
    <source>
        <strain evidence="4">NBRC 105297</strain>
    </source>
</reference>
<evidence type="ECO:0008006" key="6">
    <source>
        <dbReference type="Google" id="ProtNLM"/>
    </source>
</evidence>
<dbReference type="Gene3D" id="3.60.40.10">
    <property type="entry name" value="PPM-type phosphatase domain"/>
    <property type="match status" value="1"/>
</dbReference>
<sequence length="625" mass="66804">MNGGSIRGCRAGNLARLKRPGGDVLRGDLVEKAAGGVLGDPARLRAVGRLGLGAHADVAFDRIADLVERLVDAPVALVTVLSADRQFLPGQVGLPEALASAREMPLTHSLSRHVLEAGRMLVVEDVRADPAMRDNPAVHDLGAIAFAGVPLTDSDGHVLGTLAVMDREPRTWTRSEVALLVELGEICSSELRLRIAREIADEARRHAESAHDQLSLLGELTETLSATMDIDKALGRLGEMVAGRLADWCVVALAEPSGIVRHVSAAHFDPAHASAAGRLAQLAADAPREMKALVAAMQRTSGPIRRDHADPKSLHTRMTTAEIAEIAERLGFGSYLVAPITAPVGRRTIGVLMLVNGVERGAFGEAEEGTAAEIGRRAGLAVDNSRLYGRQRHVAEVLQHSMLPELPDIPGIELHARYLPAQVGAAVGGDWYDAFVQPDGSVMLAVGDVSGHDIEAAATMGQVRNLIRGDAYGRDDEPGPLLSHLDRALHGLSMPAAATAVLTRLRRAGDGYDLTFSNAGHPPPVLLRPDGEVEVWWETPEPLLGLVPRDDRSTHRRRVLPGSTLLLYTDGLVEHPAQLIDDGIARLREVLLGNAALPTEDLCARLLTTVTRRDDDIALLVIRLT</sequence>
<dbReference type="AlphaFoldDB" id="A0A919NJN8"/>
<dbReference type="SUPFAM" id="SSF81606">
    <property type="entry name" value="PP2C-like"/>
    <property type="match status" value="1"/>
</dbReference>
<comment type="caution">
    <text evidence="4">The sequence shown here is derived from an EMBL/GenBank/DDBJ whole genome shotgun (WGS) entry which is preliminary data.</text>
</comment>
<accession>A0A919NJN8</accession>
<name>A0A919NJN8_9ACTN</name>
<dbReference type="SMART" id="SM00065">
    <property type="entry name" value="GAF"/>
    <property type="match status" value="2"/>
</dbReference>
<dbReference type="InterPro" id="IPR029016">
    <property type="entry name" value="GAF-like_dom_sf"/>
</dbReference>
<evidence type="ECO:0000313" key="5">
    <source>
        <dbReference type="Proteomes" id="UP000623608"/>
    </source>
</evidence>
<organism evidence="4 5">
    <name type="scientific">Paractinoplanes tereljensis</name>
    <dbReference type="NCBI Taxonomy" id="571912"/>
    <lineage>
        <taxon>Bacteria</taxon>
        <taxon>Bacillati</taxon>
        <taxon>Actinomycetota</taxon>
        <taxon>Actinomycetes</taxon>
        <taxon>Micromonosporales</taxon>
        <taxon>Micromonosporaceae</taxon>
        <taxon>Paractinoplanes</taxon>
    </lineage>
</organism>
<dbReference type="Gene3D" id="3.30.450.40">
    <property type="match status" value="2"/>
</dbReference>
<evidence type="ECO:0000259" key="2">
    <source>
        <dbReference type="SMART" id="SM00065"/>
    </source>
</evidence>
<dbReference type="GO" id="GO:0016791">
    <property type="term" value="F:phosphatase activity"/>
    <property type="evidence" value="ECO:0007669"/>
    <property type="project" value="TreeGrafter"/>
</dbReference>
<dbReference type="SMART" id="SM00331">
    <property type="entry name" value="PP2C_SIG"/>
    <property type="match status" value="1"/>
</dbReference>
<keyword evidence="1" id="KW-0378">Hydrolase</keyword>
<gene>
    <name evidence="4" type="ORF">Ate02nite_18420</name>
</gene>
<dbReference type="Pfam" id="PF07228">
    <property type="entry name" value="SpoIIE"/>
    <property type="match status" value="1"/>
</dbReference>